<dbReference type="PANTHER" id="PTHR43674:SF2">
    <property type="entry name" value="BETA-UREIDOPROPIONASE"/>
    <property type="match status" value="1"/>
</dbReference>
<dbReference type="Pfam" id="PF00795">
    <property type="entry name" value="CN_hydrolase"/>
    <property type="match status" value="1"/>
</dbReference>
<evidence type="ECO:0000313" key="4">
    <source>
        <dbReference type="Proteomes" id="UP000003763"/>
    </source>
</evidence>
<dbReference type="PANTHER" id="PTHR43674">
    <property type="entry name" value="NITRILASE C965.09-RELATED"/>
    <property type="match status" value="1"/>
</dbReference>
<dbReference type="InterPro" id="IPR003010">
    <property type="entry name" value="C-N_Hydrolase"/>
</dbReference>
<evidence type="ECO:0000313" key="3">
    <source>
        <dbReference type="EMBL" id="EHF00065.1"/>
    </source>
</evidence>
<dbReference type="InterPro" id="IPR050345">
    <property type="entry name" value="Aliph_Amidase/BUP"/>
</dbReference>
<reference evidence="3 4" key="1">
    <citation type="submission" date="2011-08" db="EMBL/GenBank/DDBJ databases">
        <title>The Genome Sequence of Clostridium citroniae WAL-17108.</title>
        <authorList>
            <consortium name="The Broad Institute Genome Sequencing Platform"/>
            <person name="Earl A."/>
            <person name="Ward D."/>
            <person name="Feldgarden M."/>
            <person name="Gevers D."/>
            <person name="Finegold S.M."/>
            <person name="Summanen P.H."/>
            <person name="Molitoris D.R."/>
            <person name="Vaisanen M.L."/>
            <person name="Daigneault M."/>
            <person name="Allen-Vercoe E."/>
            <person name="Young S.K."/>
            <person name="Zeng Q."/>
            <person name="Gargeya S."/>
            <person name="Fitzgerald M."/>
            <person name="Haas B."/>
            <person name="Abouelleil A."/>
            <person name="Alvarado L."/>
            <person name="Arachchi H.M."/>
            <person name="Berlin A."/>
            <person name="Brown A."/>
            <person name="Chapman S.B."/>
            <person name="Chen Z."/>
            <person name="Dunbar C."/>
            <person name="Freedman E."/>
            <person name="Gearin G."/>
            <person name="Gellesch M."/>
            <person name="Goldberg J."/>
            <person name="Griggs A."/>
            <person name="Gujja S."/>
            <person name="Heiman D."/>
            <person name="Howarth C."/>
            <person name="Larson L."/>
            <person name="Lui A."/>
            <person name="MacDonald P.J.P."/>
            <person name="Montmayeur A."/>
            <person name="Murphy C."/>
            <person name="Neiman D."/>
            <person name="Pearson M."/>
            <person name="Priest M."/>
            <person name="Roberts A."/>
            <person name="Saif S."/>
            <person name="Shea T."/>
            <person name="Shenoy N."/>
            <person name="Sisk P."/>
            <person name="Stolte C."/>
            <person name="Sykes S."/>
            <person name="Wortman J."/>
            <person name="Nusbaum C."/>
            <person name="Birren B."/>
        </authorList>
    </citation>
    <scope>NUCLEOTIDE SEQUENCE [LARGE SCALE GENOMIC DNA]</scope>
    <source>
        <strain evidence="3 4">WAL-17108</strain>
    </source>
</reference>
<organism evidence="3 4">
    <name type="scientific">[Clostridium] citroniae WAL-17108</name>
    <dbReference type="NCBI Taxonomy" id="742733"/>
    <lineage>
        <taxon>Bacteria</taxon>
        <taxon>Bacillati</taxon>
        <taxon>Bacillota</taxon>
        <taxon>Clostridia</taxon>
        <taxon>Lachnospirales</taxon>
        <taxon>Lachnospiraceae</taxon>
        <taxon>Enterocloster</taxon>
    </lineage>
</organism>
<dbReference type="InterPro" id="IPR036526">
    <property type="entry name" value="C-N_Hydrolase_sf"/>
</dbReference>
<evidence type="ECO:0000259" key="2">
    <source>
        <dbReference type="PROSITE" id="PS50263"/>
    </source>
</evidence>
<dbReference type="HOGENOM" id="CLU_030130_3_1_9"/>
<dbReference type="EMBL" id="ADLJ01000007">
    <property type="protein sequence ID" value="EHF00065.1"/>
    <property type="molecule type" value="Genomic_DNA"/>
</dbReference>
<dbReference type="PATRIC" id="fig|742733.3.peg.985"/>
<protein>
    <recommendedName>
        <fullName evidence="2">CN hydrolase domain-containing protein</fullName>
    </recommendedName>
</protein>
<dbReference type="PROSITE" id="PS50263">
    <property type="entry name" value="CN_HYDROLASE"/>
    <property type="match status" value="1"/>
</dbReference>
<dbReference type="CDD" id="cd07580">
    <property type="entry name" value="nitrilase_2"/>
    <property type="match status" value="1"/>
</dbReference>
<gene>
    <name evidence="3" type="ORF">HMPREF9469_00979</name>
</gene>
<evidence type="ECO:0000256" key="1">
    <source>
        <dbReference type="ARBA" id="ARBA00022801"/>
    </source>
</evidence>
<dbReference type="Gene3D" id="3.60.110.10">
    <property type="entry name" value="Carbon-nitrogen hydrolase"/>
    <property type="match status" value="1"/>
</dbReference>
<accession>G5HEV6</accession>
<keyword evidence="1" id="KW-0378">Hydrolase</keyword>
<dbReference type="AlphaFoldDB" id="G5HEV6"/>
<name>G5HEV6_9FIRM</name>
<feature type="domain" description="CN hydrolase" evidence="2">
    <location>
        <begin position="21"/>
        <end position="266"/>
    </location>
</feature>
<dbReference type="Proteomes" id="UP000003763">
    <property type="component" value="Unassembled WGS sequence"/>
</dbReference>
<sequence>MMSQEINYAETKRIKGKESEVKVASIQMEPVFGNKKINLEKTLRLINEAADHGAQIIVLPELCNTGYMFNSRAEAFLLAEEVPAGETSQAWIDVARKRKLYIAAGIAEREGNDLYNSSVFVGPEGYIGTHRKVCLWDEEKMFFEPGNLGNQVFHTPYGRISLLICYDMWYPEQWRNCALGGADIVLVSTAWIYYPDLPYGVGNLGVFLGISAALCNNYFVAVADRVGTERGCRFPGNSLIIDQGGKPIAGPVGMEEETVIYADINMSDARRNQWTEFANPIRDRRIDLWGSYIGDTSFDRVLPR</sequence>
<proteinExistence type="predicted"/>
<dbReference type="RefSeq" id="WP_007859751.1">
    <property type="nucleotide sequence ID" value="NZ_JH376420.1"/>
</dbReference>
<comment type="caution">
    <text evidence="3">The sequence shown here is derived from an EMBL/GenBank/DDBJ whole genome shotgun (WGS) entry which is preliminary data.</text>
</comment>
<dbReference type="eggNOG" id="COG0388">
    <property type="taxonomic scope" value="Bacteria"/>
</dbReference>
<dbReference type="GO" id="GO:0016811">
    <property type="term" value="F:hydrolase activity, acting on carbon-nitrogen (but not peptide) bonds, in linear amides"/>
    <property type="evidence" value="ECO:0007669"/>
    <property type="project" value="TreeGrafter"/>
</dbReference>
<dbReference type="SUPFAM" id="SSF56317">
    <property type="entry name" value="Carbon-nitrogen hydrolase"/>
    <property type="match status" value="1"/>
</dbReference>